<proteinExistence type="predicted"/>
<gene>
    <name evidence="5" type="ORF">J1C47_04250</name>
</gene>
<keyword evidence="6" id="KW-1185">Reference proteome</keyword>
<dbReference type="RefSeq" id="WP_207349491.1">
    <property type="nucleotide sequence ID" value="NZ_JAFMPY010000004.1"/>
</dbReference>
<evidence type="ECO:0000313" key="6">
    <source>
        <dbReference type="Proteomes" id="UP000664288"/>
    </source>
</evidence>
<dbReference type="SUPFAM" id="SSF46785">
    <property type="entry name" value="Winged helix' DNA-binding domain"/>
    <property type="match status" value="2"/>
</dbReference>
<dbReference type="Gene3D" id="1.10.10.10">
    <property type="entry name" value="Winged helix-like DNA-binding domain superfamily/Winged helix DNA-binding domain"/>
    <property type="match status" value="2"/>
</dbReference>
<dbReference type="SMART" id="SM00345">
    <property type="entry name" value="HTH_GNTR"/>
    <property type="match status" value="1"/>
</dbReference>
<accession>A0ABS3IZK4</accession>
<dbReference type="InterPro" id="IPR008920">
    <property type="entry name" value="TF_FadR/GntR_C"/>
</dbReference>
<dbReference type="SUPFAM" id="SSF48008">
    <property type="entry name" value="GntR ligand-binding domain-like"/>
    <property type="match status" value="1"/>
</dbReference>
<dbReference type="PANTHER" id="PTHR43537:SF24">
    <property type="entry name" value="GLUCONATE OPERON TRANSCRIPTIONAL REPRESSOR"/>
    <property type="match status" value="1"/>
</dbReference>
<keyword evidence="1" id="KW-0805">Transcription regulation</keyword>
<sequence>MAQAQATASATLPRRYEVVAEVLRQNIREGRIPRGTVLLEGPLAELFRTSRAPVQRALARLEEEGVVHRFAGRGYLAGAADPKVSRRKVDLATLDLDLPFEADEGFGNRQAWRRIQATVEADVTRCLVFGQFRIVETELADHFEVSRTIVRDVLGRLQERRLVDKNASSHWVAGPLTARSIKDQFELRKILEPHGLVSAAPLLDHRQLEAARDRLRAAEGTQASDAELSALANLFVNDLVLATPNLSLRDLIRRNLHTVLISQQVLRQLGLPQDRASIVEQRMMIELLMHGAVDAAASMLSTHIEAAKQRTIAQMKIVAVIPQPISLAPYLRRTDAQSE</sequence>
<evidence type="ECO:0000259" key="4">
    <source>
        <dbReference type="PROSITE" id="PS50949"/>
    </source>
</evidence>
<dbReference type="EMBL" id="JAFMPY010000004">
    <property type="protein sequence ID" value="MBO0902840.1"/>
    <property type="molecule type" value="Genomic_DNA"/>
</dbReference>
<evidence type="ECO:0000313" key="5">
    <source>
        <dbReference type="EMBL" id="MBO0902840.1"/>
    </source>
</evidence>
<reference evidence="5 6" key="1">
    <citation type="submission" date="2021-03" db="EMBL/GenBank/DDBJ databases">
        <title>Whole genome sequence of Jiella sp. MQZ13P-4.</title>
        <authorList>
            <person name="Tuo L."/>
        </authorList>
    </citation>
    <scope>NUCLEOTIDE SEQUENCE [LARGE SCALE GENOMIC DNA]</scope>
    <source>
        <strain evidence="5 6">MQZ13P-4</strain>
    </source>
</reference>
<dbReference type="InterPro" id="IPR011711">
    <property type="entry name" value="GntR_C"/>
</dbReference>
<evidence type="ECO:0000256" key="2">
    <source>
        <dbReference type="ARBA" id="ARBA00023125"/>
    </source>
</evidence>
<dbReference type="InterPro" id="IPR000524">
    <property type="entry name" value="Tscrpt_reg_HTH_GntR"/>
</dbReference>
<feature type="domain" description="HTH gntR-type" evidence="4">
    <location>
        <begin position="13"/>
        <end position="80"/>
    </location>
</feature>
<dbReference type="SMART" id="SM00895">
    <property type="entry name" value="FCD"/>
    <property type="match status" value="1"/>
</dbReference>
<evidence type="ECO:0000256" key="1">
    <source>
        <dbReference type="ARBA" id="ARBA00023015"/>
    </source>
</evidence>
<dbReference type="InterPro" id="IPR036390">
    <property type="entry name" value="WH_DNA-bd_sf"/>
</dbReference>
<dbReference type="InterPro" id="IPR036388">
    <property type="entry name" value="WH-like_DNA-bd_sf"/>
</dbReference>
<keyword evidence="3" id="KW-0804">Transcription</keyword>
<dbReference type="PANTHER" id="PTHR43537">
    <property type="entry name" value="TRANSCRIPTIONAL REGULATOR, GNTR FAMILY"/>
    <property type="match status" value="1"/>
</dbReference>
<dbReference type="Gene3D" id="1.20.120.530">
    <property type="entry name" value="GntR ligand-binding domain-like"/>
    <property type="match status" value="1"/>
</dbReference>
<evidence type="ECO:0000256" key="3">
    <source>
        <dbReference type="ARBA" id="ARBA00023163"/>
    </source>
</evidence>
<dbReference type="Pfam" id="PF00392">
    <property type="entry name" value="GntR"/>
    <property type="match status" value="1"/>
</dbReference>
<name>A0ABS3IZK4_9HYPH</name>
<protein>
    <submittedName>
        <fullName evidence="5">GntR family transcriptional regulator</fullName>
    </submittedName>
</protein>
<dbReference type="PROSITE" id="PS50949">
    <property type="entry name" value="HTH_GNTR"/>
    <property type="match status" value="1"/>
</dbReference>
<keyword evidence="2" id="KW-0238">DNA-binding</keyword>
<dbReference type="Proteomes" id="UP000664288">
    <property type="component" value="Unassembled WGS sequence"/>
</dbReference>
<organism evidence="5 6">
    <name type="scientific">Jiella sonneratiae</name>
    <dbReference type="NCBI Taxonomy" id="2816856"/>
    <lineage>
        <taxon>Bacteria</taxon>
        <taxon>Pseudomonadati</taxon>
        <taxon>Pseudomonadota</taxon>
        <taxon>Alphaproteobacteria</taxon>
        <taxon>Hyphomicrobiales</taxon>
        <taxon>Aurantimonadaceae</taxon>
        <taxon>Jiella</taxon>
    </lineage>
</organism>
<comment type="caution">
    <text evidence="5">The sequence shown here is derived from an EMBL/GenBank/DDBJ whole genome shotgun (WGS) entry which is preliminary data.</text>
</comment>